<protein>
    <submittedName>
        <fullName evidence="1">Uncharacterized protein</fullName>
    </submittedName>
</protein>
<dbReference type="Proteomes" id="UP000265520">
    <property type="component" value="Unassembled WGS sequence"/>
</dbReference>
<evidence type="ECO:0000313" key="2">
    <source>
        <dbReference type="Proteomes" id="UP000265520"/>
    </source>
</evidence>
<evidence type="ECO:0000313" key="1">
    <source>
        <dbReference type="EMBL" id="MCI35695.1"/>
    </source>
</evidence>
<reference evidence="1 2" key="1">
    <citation type="journal article" date="2018" name="Front. Plant Sci.">
        <title>Red Clover (Trifolium pratense) and Zigzag Clover (T. medium) - A Picture of Genomic Similarities and Differences.</title>
        <authorList>
            <person name="Dluhosova J."/>
            <person name="Istvanek J."/>
            <person name="Nedelnik J."/>
            <person name="Repkova J."/>
        </authorList>
    </citation>
    <scope>NUCLEOTIDE SEQUENCE [LARGE SCALE GENOMIC DNA]</scope>
    <source>
        <strain evidence="2">cv. 10/8</strain>
        <tissue evidence="1">Leaf</tissue>
    </source>
</reference>
<organism evidence="1 2">
    <name type="scientific">Trifolium medium</name>
    <dbReference type="NCBI Taxonomy" id="97028"/>
    <lineage>
        <taxon>Eukaryota</taxon>
        <taxon>Viridiplantae</taxon>
        <taxon>Streptophyta</taxon>
        <taxon>Embryophyta</taxon>
        <taxon>Tracheophyta</taxon>
        <taxon>Spermatophyta</taxon>
        <taxon>Magnoliopsida</taxon>
        <taxon>eudicotyledons</taxon>
        <taxon>Gunneridae</taxon>
        <taxon>Pentapetalae</taxon>
        <taxon>rosids</taxon>
        <taxon>fabids</taxon>
        <taxon>Fabales</taxon>
        <taxon>Fabaceae</taxon>
        <taxon>Papilionoideae</taxon>
        <taxon>50 kb inversion clade</taxon>
        <taxon>NPAAA clade</taxon>
        <taxon>Hologalegina</taxon>
        <taxon>IRL clade</taxon>
        <taxon>Trifolieae</taxon>
        <taxon>Trifolium</taxon>
    </lineage>
</organism>
<comment type="caution">
    <text evidence="1">The sequence shown here is derived from an EMBL/GenBank/DDBJ whole genome shotgun (WGS) entry which is preliminary data.</text>
</comment>
<sequence>GVRENEYGGKSKSLGEDVAKSLMWSLLAQCVDPTLCGPTTVSKPGST</sequence>
<proteinExistence type="predicted"/>
<feature type="non-terminal residue" evidence="1">
    <location>
        <position position="1"/>
    </location>
</feature>
<dbReference type="AlphaFoldDB" id="A0A392RJB2"/>
<dbReference type="EMBL" id="LXQA010226030">
    <property type="protein sequence ID" value="MCI35695.1"/>
    <property type="molecule type" value="Genomic_DNA"/>
</dbReference>
<keyword evidence="2" id="KW-1185">Reference proteome</keyword>
<name>A0A392RJB2_9FABA</name>
<accession>A0A392RJB2</accession>